<feature type="domain" description="Heterokaryon incompatibility" evidence="1">
    <location>
        <begin position="169"/>
        <end position="313"/>
    </location>
</feature>
<evidence type="ECO:0000259" key="1">
    <source>
        <dbReference type="Pfam" id="PF06985"/>
    </source>
</evidence>
<dbReference type="RefSeq" id="XP_025561443.1">
    <property type="nucleotide sequence ID" value="XM_025708940.1"/>
</dbReference>
<sequence>MSRYCAQCLSPFRCWDTIFSYDTFLRIWATAADPAQSSRYSYYSPSWGAMHRSIDHMCEWCDLVCEEIQFYYRHKTRSEGDPPPEATFQLTVQFVHKPSQSLYLKLTVGDWTPKWLIYSADAGQYISDCVNHHKFCTRRRATLLPTRVIDCSNPANPRLQIGVKGERSYVTLSYVWGEDQPSKTTTKNIEKYTRGIDVSRVPQTIRDAITVTHRLGLRFLWVDSYCIIQDSKEDKAEQISHMRDIFHYAYVTKIAACASKVSDGFLHDRRPGFPAPSTLPFRTPDGALGTMFLSHGTDLRPEPVNSRAWCLEERVLSPRSLVYCSHTLQYECQTEHMNIDRAADPRDVRDDIVQLPSWVFHDCFLSSPFMVPGIEDAERTLDNTWRKIISCYTQRTLTKPGDRLIAVSGLVQKLHQHWPKAQEETPVYHARLWSHHLPGCLMWTVPRRKFPRPATYRPPSWSWGAVDGEIQYATRDVSNMICEVHCCRTFLAREEYPYGKVIGGMLILRAIVRRAIWDPENGNLFELPEVLAVGDYHLEEQGDDGEIGYITVDALEPAFSSVGEVYLAILMKADMTVQGLVMERSFTTGPSANTAGIVEQKATAFGLKVETFRRLGTFTAPFCDRDIWFSTPSQVIQLI</sequence>
<evidence type="ECO:0000313" key="3">
    <source>
        <dbReference type="Proteomes" id="UP000248405"/>
    </source>
</evidence>
<proteinExistence type="predicted"/>
<keyword evidence="3" id="KW-1185">Reference proteome</keyword>
<dbReference type="AlphaFoldDB" id="A0A319B5P6"/>
<dbReference type="Proteomes" id="UP000248405">
    <property type="component" value="Unassembled WGS sequence"/>
</dbReference>
<dbReference type="OrthoDB" id="5125733at2759"/>
<dbReference type="PANTHER" id="PTHR33112:SF16">
    <property type="entry name" value="HETEROKARYON INCOMPATIBILITY DOMAIN-CONTAINING PROTEIN"/>
    <property type="match status" value="1"/>
</dbReference>
<reference evidence="2" key="1">
    <citation type="submission" date="2016-12" db="EMBL/GenBank/DDBJ databases">
        <title>The genomes of Aspergillus section Nigri reveals drivers in fungal speciation.</title>
        <authorList>
            <consortium name="DOE Joint Genome Institute"/>
            <person name="Vesth T.C."/>
            <person name="Nybo J."/>
            <person name="Theobald S."/>
            <person name="Brandl J."/>
            <person name="Frisvad J.C."/>
            <person name="Nielsen K.F."/>
            <person name="Lyhne E.K."/>
            <person name="Kogle M.E."/>
            <person name="Kuo A."/>
            <person name="Riley R."/>
            <person name="Clum A."/>
            <person name="Nolan M."/>
            <person name="Lipzen A."/>
            <person name="Salamov A."/>
            <person name="Henrissat B."/>
            <person name="Wiebenga A."/>
            <person name="De Vries R.P."/>
            <person name="Grigoriev I.V."/>
            <person name="Mortensen U.H."/>
            <person name="Andersen M.R."/>
            <person name="Baker S.E."/>
        </authorList>
    </citation>
    <scope>NUCLEOTIDE SEQUENCE [LARGE SCALE GENOMIC DNA]</scope>
    <source>
        <strain evidence="2">CBS 113365</strain>
    </source>
</reference>
<accession>A0A319B5P6</accession>
<dbReference type="GeneID" id="37213532"/>
<dbReference type="PANTHER" id="PTHR33112">
    <property type="entry name" value="DOMAIN PROTEIN, PUTATIVE-RELATED"/>
    <property type="match status" value="1"/>
</dbReference>
<dbReference type="InterPro" id="IPR010730">
    <property type="entry name" value="HET"/>
</dbReference>
<gene>
    <name evidence="2" type="ORF">BO88DRAFT_426875</name>
</gene>
<name>A0A319B5P6_ASPVC</name>
<organism evidence="2 3">
    <name type="scientific">Aspergillus vadensis (strain CBS 113365 / IMI 142717 / IBT 24658)</name>
    <dbReference type="NCBI Taxonomy" id="1448311"/>
    <lineage>
        <taxon>Eukaryota</taxon>
        <taxon>Fungi</taxon>
        <taxon>Dikarya</taxon>
        <taxon>Ascomycota</taxon>
        <taxon>Pezizomycotina</taxon>
        <taxon>Eurotiomycetes</taxon>
        <taxon>Eurotiomycetidae</taxon>
        <taxon>Eurotiales</taxon>
        <taxon>Aspergillaceae</taxon>
        <taxon>Aspergillus</taxon>
        <taxon>Aspergillus subgen. Circumdati</taxon>
    </lineage>
</organism>
<protein>
    <submittedName>
        <fullName evidence="2">HET-domain-containing protein</fullName>
    </submittedName>
</protein>
<dbReference type="Pfam" id="PF06985">
    <property type="entry name" value="HET"/>
    <property type="match status" value="1"/>
</dbReference>
<evidence type="ECO:0000313" key="2">
    <source>
        <dbReference type="EMBL" id="PYH67649.1"/>
    </source>
</evidence>
<dbReference type="EMBL" id="KZ821629">
    <property type="protein sequence ID" value="PYH67649.1"/>
    <property type="molecule type" value="Genomic_DNA"/>
</dbReference>